<dbReference type="AGR" id="RGD:1311755"/>
<protein>
    <submittedName>
        <fullName evidence="3">CTD phosphatase subunit 1</fullName>
    </submittedName>
</protein>
<dbReference type="Pfam" id="PF09309">
    <property type="entry name" value="FCP1_C"/>
    <property type="match status" value="1"/>
</dbReference>
<dbReference type="RGD" id="1311755">
    <property type="gene designation" value="Ctdp1"/>
</dbReference>
<sequence>VSIVALAVKAVQPHQQQMFGEELPESQDGEQPGPARRKRQPSMSETMPLYTLCKEDLESMDKEVDDILGEGSDDSESEKKKAEDQDSEQERARKPRKPRAPGTRREQPAGLPSPGERSAAGTRAPRGHKRKLNEEDAASESSGESSNDDEEGSSSEADEMAAALEAELNDLM</sequence>
<organism evidence="3 4">
    <name type="scientific">Rattus norvegicus</name>
    <name type="common">Rat</name>
    <dbReference type="NCBI Taxonomy" id="10116"/>
    <lineage>
        <taxon>Eukaryota</taxon>
        <taxon>Metazoa</taxon>
        <taxon>Chordata</taxon>
        <taxon>Craniata</taxon>
        <taxon>Vertebrata</taxon>
        <taxon>Euteleostomi</taxon>
        <taxon>Mammalia</taxon>
        <taxon>Eutheria</taxon>
        <taxon>Euarchontoglires</taxon>
        <taxon>Glires</taxon>
        <taxon>Rodentia</taxon>
        <taxon>Myomorpha</taxon>
        <taxon>Muroidea</taxon>
        <taxon>Muridae</taxon>
        <taxon>Murinae</taxon>
        <taxon>Rattus</taxon>
    </lineage>
</organism>
<reference evidence="3" key="2">
    <citation type="submission" date="2025-08" db="UniProtKB">
        <authorList>
            <consortium name="Ensembl"/>
        </authorList>
    </citation>
    <scope>IDENTIFICATION</scope>
    <source>
        <strain evidence="3">Brown Norway</strain>
    </source>
</reference>
<evidence type="ECO:0000259" key="2">
    <source>
        <dbReference type="Pfam" id="PF09309"/>
    </source>
</evidence>
<dbReference type="GeneTree" id="ENSGT00390000015641"/>
<feature type="compositionally biased region" description="Low complexity" evidence="1">
    <location>
        <begin position="160"/>
        <end position="172"/>
    </location>
</feature>
<evidence type="ECO:0000313" key="5">
    <source>
        <dbReference type="RGD" id="1311755"/>
    </source>
</evidence>
<accession>A0A8I6AIS1</accession>
<feature type="compositionally biased region" description="Acidic residues" evidence="1">
    <location>
        <begin position="146"/>
        <end position="159"/>
    </location>
</feature>
<feature type="region of interest" description="Disordered" evidence="1">
    <location>
        <begin position="11"/>
        <end position="172"/>
    </location>
</feature>
<feature type="compositionally biased region" description="Basic and acidic residues" evidence="1">
    <location>
        <begin position="77"/>
        <end position="92"/>
    </location>
</feature>
<feature type="compositionally biased region" description="Basic and acidic residues" evidence="1">
    <location>
        <begin position="53"/>
        <end position="62"/>
    </location>
</feature>
<gene>
    <name evidence="3 5" type="primary">Ctdp1</name>
</gene>
<feature type="compositionally biased region" description="Acidic residues" evidence="1">
    <location>
        <begin position="63"/>
        <end position="76"/>
    </location>
</feature>
<evidence type="ECO:0000256" key="1">
    <source>
        <dbReference type="SAM" id="MobiDB-lite"/>
    </source>
</evidence>
<evidence type="ECO:0000313" key="4">
    <source>
        <dbReference type="Proteomes" id="UP000002494"/>
    </source>
</evidence>
<dbReference type="Ensembl" id="ENSRNOT00000106164.2">
    <property type="protein sequence ID" value="ENSRNOP00000092730.1"/>
    <property type="gene ID" value="ENSRNOG00000061474.3"/>
</dbReference>
<feature type="domain" description="FCP1-like phosphatase C-terminal" evidence="2">
    <location>
        <begin position="8"/>
        <end position="172"/>
    </location>
</feature>
<reference evidence="3" key="1">
    <citation type="submission" date="2024-01" db="EMBL/GenBank/DDBJ databases">
        <title>GRCr8: a new rat reference genome assembly contstructed from accurate long reads and long range scaffolding.</title>
        <authorList>
            <person name="Doris P.A."/>
            <person name="Kalbfleisch T."/>
            <person name="Li K."/>
            <person name="Howe K."/>
            <person name="Wood J."/>
        </authorList>
    </citation>
    <scope>NUCLEOTIDE SEQUENCE [LARGE SCALE GENOMIC DNA]</scope>
    <source>
        <strain evidence="3">Brown Norway</strain>
    </source>
</reference>
<dbReference type="AlphaFoldDB" id="A0A8I6AIS1"/>
<dbReference type="InterPro" id="IPR015388">
    <property type="entry name" value="FCP1_C"/>
</dbReference>
<evidence type="ECO:0000313" key="3">
    <source>
        <dbReference type="Ensembl" id="ENSRNOP00000092730.1"/>
    </source>
</evidence>
<name>A0A8I6AIS1_RAT</name>
<keyword evidence="6" id="KW-1267">Proteomics identification</keyword>
<keyword evidence="4" id="KW-1185">Reference proteome</keyword>
<dbReference type="Proteomes" id="UP000002494">
    <property type="component" value="Chromosome 18"/>
</dbReference>
<evidence type="ECO:0007829" key="6">
    <source>
        <dbReference type="PeptideAtlas" id="A0A8I6AIS1"/>
    </source>
</evidence>
<proteinExistence type="evidence at protein level"/>
<reference evidence="3" key="3">
    <citation type="submission" date="2025-09" db="UniProtKB">
        <authorList>
            <consortium name="Ensembl"/>
        </authorList>
    </citation>
    <scope>IDENTIFICATION</scope>
    <source>
        <strain evidence="3">Brown Norway</strain>
    </source>
</reference>